<feature type="transmembrane region" description="Helical" evidence="2">
    <location>
        <begin position="24"/>
        <end position="41"/>
    </location>
</feature>
<name>A0ABT0BUV7_9SPHN</name>
<keyword evidence="2" id="KW-0812">Transmembrane</keyword>
<dbReference type="RefSeq" id="WP_243923612.1">
    <property type="nucleotide sequence ID" value="NZ_JALHLG010000044.1"/>
</dbReference>
<organism evidence="3 4">
    <name type="scientific">Novosphingobium beihaiensis</name>
    <dbReference type="NCBI Taxonomy" id="2930389"/>
    <lineage>
        <taxon>Bacteria</taxon>
        <taxon>Pseudomonadati</taxon>
        <taxon>Pseudomonadota</taxon>
        <taxon>Alphaproteobacteria</taxon>
        <taxon>Sphingomonadales</taxon>
        <taxon>Sphingomonadaceae</taxon>
        <taxon>Novosphingobium</taxon>
    </lineage>
</organism>
<evidence type="ECO:0000256" key="2">
    <source>
        <dbReference type="SAM" id="Phobius"/>
    </source>
</evidence>
<evidence type="ECO:0000256" key="1">
    <source>
        <dbReference type="SAM" id="MobiDB-lite"/>
    </source>
</evidence>
<comment type="caution">
    <text evidence="3">The sequence shown here is derived from an EMBL/GenBank/DDBJ whole genome shotgun (WGS) entry which is preliminary data.</text>
</comment>
<keyword evidence="4" id="KW-1185">Reference proteome</keyword>
<evidence type="ECO:0000313" key="4">
    <source>
        <dbReference type="Proteomes" id="UP001202281"/>
    </source>
</evidence>
<protein>
    <recommendedName>
        <fullName evidence="5">VanZ like protein</fullName>
    </recommendedName>
</protein>
<keyword evidence="2" id="KW-1133">Transmembrane helix</keyword>
<reference evidence="3 4" key="1">
    <citation type="submission" date="2022-04" db="EMBL/GenBank/DDBJ databases">
        <title>Identification of a novel bacterium isolated from mangrove sediments.</title>
        <authorList>
            <person name="Pan X."/>
        </authorList>
    </citation>
    <scope>NUCLEOTIDE SEQUENCE [LARGE SCALE GENOMIC DNA]</scope>
    <source>
        <strain evidence="3 4">B2638</strain>
    </source>
</reference>
<evidence type="ECO:0000313" key="3">
    <source>
        <dbReference type="EMBL" id="MCJ2188723.1"/>
    </source>
</evidence>
<gene>
    <name evidence="3" type="ORF">MTR66_18120</name>
</gene>
<keyword evidence="2" id="KW-0472">Membrane</keyword>
<proteinExistence type="predicted"/>
<sequence>MEFFQHYEAAVDWVVNLCPPPDKFAHTYVGLLIWVLTGIVTRRPLYMARTLLPVIGLELVNEMIDRVAHGGWMWHDTLADMAATWFWPFVLCFCLRAFPALTGHKPRPKPVLTPSAQHEIKGPLAPVPPVRATDGHDV</sequence>
<evidence type="ECO:0008006" key="5">
    <source>
        <dbReference type="Google" id="ProtNLM"/>
    </source>
</evidence>
<accession>A0ABT0BUV7</accession>
<dbReference type="Proteomes" id="UP001202281">
    <property type="component" value="Unassembled WGS sequence"/>
</dbReference>
<dbReference type="EMBL" id="JALHLG010000044">
    <property type="protein sequence ID" value="MCJ2188723.1"/>
    <property type="molecule type" value="Genomic_DNA"/>
</dbReference>
<feature type="region of interest" description="Disordered" evidence="1">
    <location>
        <begin position="109"/>
        <end position="138"/>
    </location>
</feature>